<comment type="caution">
    <text evidence="1">Lacks conserved residue(s) required for the propagation of feature annotation.</text>
</comment>
<evidence type="ECO:0000256" key="1">
    <source>
        <dbReference type="PROSITE-ProRule" id="PRU00352"/>
    </source>
</evidence>
<evidence type="ECO:0000313" key="5">
    <source>
        <dbReference type="WBParaSite" id="MhA1_Contig642.frz3.gene1"/>
    </source>
</evidence>
<protein>
    <submittedName>
        <fullName evidence="5">Sema domain-containing protein</fullName>
    </submittedName>
</protein>
<dbReference type="GO" id="GO:0007162">
    <property type="term" value="P:negative regulation of cell adhesion"/>
    <property type="evidence" value="ECO:0007669"/>
    <property type="project" value="TreeGrafter"/>
</dbReference>
<dbReference type="GO" id="GO:0005886">
    <property type="term" value="C:plasma membrane"/>
    <property type="evidence" value="ECO:0007669"/>
    <property type="project" value="TreeGrafter"/>
</dbReference>
<evidence type="ECO:0000259" key="3">
    <source>
        <dbReference type="PROSITE" id="PS51004"/>
    </source>
</evidence>
<dbReference type="GO" id="GO:0097374">
    <property type="term" value="P:sensory neuron axon guidance"/>
    <property type="evidence" value="ECO:0007669"/>
    <property type="project" value="TreeGrafter"/>
</dbReference>
<dbReference type="OMA" id="KGDVEYH"/>
<dbReference type="InterPro" id="IPR001627">
    <property type="entry name" value="Semap_dom"/>
</dbReference>
<dbReference type="SMART" id="SM00630">
    <property type="entry name" value="Sema"/>
    <property type="match status" value="1"/>
</dbReference>
<dbReference type="InterPro" id="IPR036352">
    <property type="entry name" value="Semap_dom_sf"/>
</dbReference>
<name>A0A1I8BV42_MELHA</name>
<accession>A0A1I8BV42</accession>
<evidence type="ECO:0000313" key="4">
    <source>
        <dbReference type="Proteomes" id="UP000095281"/>
    </source>
</evidence>
<dbReference type="Pfam" id="PF01403">
    <property type="entry name" value="Sema"/>
    <property type="match status" value="1"/>
</dbReference>
<keyword evidence="2" id="KW-0472">Membrane</keyword>
<dbReference type="GO" id="GO:0050772">
    <property type="term" value="P:positive regulation of axonogenesis"/>
    <property type="evidence" value="ECO:0007669"/>
    <property type="project" value="TreeGrafter"/>
</dbReference>
<dbReference type="WBParaSite" id="MhA1_Contig642.frz3.gene1">
    <property type="protein sequence ID" value="MhA1_Contig642.frz3.gene1"/>
    <property type="gene ID" value="MhA1_Contig642.frz3.gene1"/>
</dbReference>
<dbReference type="GO" id="GO:0008045">
    <property type="term" value="P:motor neuron axon guidance"/>
    <property type="evidence" value="ECO:0007669"/>
    <property type="project" value="TreeGrafter"/>
</dbReference>
<organism evidence="4 5">
    <name type="scientific">Meloidogyne hapla</name>
    <name type="common">Root-knot nematode worm</name>
    <dbReference type="NCBI Taxonomy" id="6305"/>
    <lineage>
        <taxon>Eukaryota</taxon>
        <taxon>Metazoa</taxon>
        <taxon>Ecdysozoa</taxon>
        <taxon>Nematoda</taxon>
        <taxon>Chromadorea</taxon>
        <taxon>Rhabditida</taxon>
        <taxon>Tylenchina</taxon>
        <taxon>Tylenchomorpha</taxon>
        <taxon>Tylenchoidea</taxon>
        <taxon>Meloidogynidae</taxon>
        <taxon>Meloidogyninae</taxon>
        <taxon>Meloidogyne</taxon>
    </lineage>
</organism>
<dbReference type="GO" id="GO:0002116">
    <property type="term" value="C:semaphorin receptor complex"/>
    <property type="evidence" value="ECO:0007669"/>
    <property type="project" value="TreeGrafter"/>
</dbReference>
<dbReference type="PANTHER" id="PTHR22625:SF44">
    <property type="entry name" value="PLEXIN-B"/>
    <property type="match status" value="1"/>
</dbReference>
<dbReference type="GO" id="GO:0030334">
    <property type="term" value="P:regulation of cell migration"/>
    <property type="evidence" value="ECO:0007669"/>
    <property type="project" value="TreeGrafter"/>
</dbReference>
<reference evidence="5" key="1">
    <citation type="submission" date="2016-11" db="UniProtKB">
        <authorList>
            <consortium name="WormBaseParasite"/>
        </authorList>
    </citation>
    <scope>IDENTIFICATION</scope>
</reference>
<dbReference type="AlphaFoldDB" id="A0A1I8BV42"/>
<evidence type="ECO:0000256" key="2">
    <source>
        <dbReference type="SAM" id="Phobius"/>
    </source>
</evidence>
<dbReference type="PANTHER" id="PTHR22625">
    <property type="entry name" value="PLEXIN"/>
    <property type="match status" value="1"/>
</dbReference>
<keyword evidence="2" id="KW-0812">Transmembrane</keyword>
<feature type="transmembrane region" description="Helical" evidence="2">
    <location>
        <begin position="12"/>
        <end position="28"/>
    </location>
</feature>
<keyword evidence="2" id="KW-1133">Transmembrane helix</keyword>
<dbReference type="GO" id="GO:0017154">
    <property type="term" value="F:semaphorin receptor activity"/>
    <property type="evidence" value="ECO:0007669"/>
    <property type="project" value="InterPro"/>
</dbReference>
<dbReference type="GO" id="GO:0008360">
    <property type="term" value="P:regulation of cell shape"/>
    <property type="evidence" value="ECO:0007669"/>
    <property type="project" value="TreeGrafter"/>
</dbReference>
<dbReference type="InterPro" id="IPR031148">
    <property type="entry name" value="Plexin"/>
</dbReference>
<keyword evidence="4" id="KW-1185">Reference proteome</keyword>
<sequence length="494" mass="55342">MKNNKLNIKLKPLFYLFFLLISSFFVIINCNIQNIKHKTLASFVSIGQINDWLRLPKYLNDGRINGELLFLAAVNRLYVLDLNNLTIAHEAVTGPVLDSPFCNSELTSCIGSRDTIVETDNWSKLLLPLSDKNDKNINSTKRINGILVCGSVRQGECQLRNFPTLERIREHRSLSGNWQHVPVVANSPLASTAAILVGDRLFVASGISSEIPTDSPYREAFPAITTRLLSDGLQTVHSGSLDGEAAVHIRVEYRRHMQLRYLYAFRDQHFIYWLAVQPRNANTGAALITRLIRVCLEDDRYTSYSELELQCRSAEDNTLFAVARAGTFHSNKRELWAIFTDYEGQRSAICAFTLNKIRMTFWYNIDRCRGGTDTIGLAYIGRDAKCTNRSHLPLSEDTCLIGVGGPIEASAPALAHFPGRILNALDVADVDGHLLVIVGTEVGEVIQMKVIGERATRRLQTYADYRVAADPIDRITIIGEKQRFLISAGKEVIN</sequence>
<proteinExistence type="predicted"/>
<dbReference type="SUPFAM" id="SSF101912">
    <property type="entry name" value="Sema domain"/>
    <property type="match status" value="1"/>
</dbReference>
<dbReference type="Proteomes" id="UP000095281">
    <property type="component" value="Unplaced"/>
</dbReference>
<dbReference type="InterPro" id="IPR015943">
    <property type="entry name" value="WD40/YVTN_repeat-like_dom_sf"/>
</dbReference>
<feature type="domain" description="Sema" evidence="3">
    <location>
        <begin position="24"/>
        <end position="494"/>
    </location>
</feature>
<dbReference type="Gene3D" id="2.130.10.10">
    <property type="entry name" value="YVTN repeat-like/Quinoprotein amine dehydrogenase"/>
    <property type="match status" value="1"/>
</dbReference>
<dbReference type="PROSITE" id="PS51004">
    <property type="entry name" value="SEMA"/>
    <property type="match status" value="1"/>
</dbReference>